<evidence type="ECO:0000256" key="11">
    <source>
        <dbReference type="SAM" id="MobiDB-lite"/>
    </source>
</evidence>
<feature type="domain" description="Rab-GAP TBC" evidence="13">
    <location>
        <begin position="49"/>
        <end position="234"/>
    </location>
</feature>
<dbReference type="GO" id="GO:0005765">
    <property type="term" value="C:lysosomal membrane"/>
    <property type="evidence" value="ECO:0007669"/>
    <property type="project" value="UniProtKB-SubCell"/>
</dbReference>
<comment type="subcellular location">
    <subcellularLocation>
        <location evidence="1">Cytoplasm</location>
        <location evidence="1">Cytosol</location>
    </subcellularLocation>
    <subcellularLocation>
        <location evidence="2">Cytoplasmic vesicle</location>
    </subcellularLocation>
    <subcellularLocation>
        <location evidence="3">Lysosome membrane</location>
    </subcellularLocation>
</comment>
<evidence type="ECO:0000256" key="9">
    <source>
        <dbReference type="ARBA" id="ARBA00023329"/>
    </source>
</evidence>
<feature type="compositionally biased region" description="Polar residues" evidence="11">
    <location>
        <begin position="300"/>
        <end position="310"/>
    </location>
</feature>
<dbReference type="SUPFAM" id="SSF47923">
    <property type="entry name" value="Ypt/Rab-GAP domain of gyp1p"/>
    <property type="match status" value="2"/>
</dbReference>
<dbReference type="InterPro" id="IPR035969">
    <property type="entry name" value="Rab-GAP_TBC_sf"/>
</dbReference>
<accession>A0AAV2IM19</accession>
<keyword evidence="6" id="KW-0963">Cytoplasm</keyword>
<keyword evidence="7 12" id="KW-0472">Membrane</keyword>
<dbReference type="AlphaFoldDB" id="A0AAV2IM19"/>
<evidence type="ECO:0000256" key="4">
    <source>
        <dbReference type="ARBA" id="ARBA00015455"/>
    </source>
</evidence>
<protein>
    <recommendedName>
        <fullName evidence="4">TBC1 domain family member 7</fullName>
    </recommendedName>
</protein>
<dbReference type="Proteomes" id="UP001497497">
    <property type="component" value="Unassembled WGS sequence"/>
</dbReference>
<dbReference type="PROSITE" id="PS50086">
    <property type="entry name" value="TBC_RABGAP"/>
    <property type="match status" value="1"/>
</dbReference>
<evidence type="ECO:0000256" key="6">
    <source>
        <dbReference type="ARBA" id="ARBA00022490"/>
    </source>
</evidence>
<dbReference type="GO" id="GO:0005096">
    <property type="term" value="F:GTPase activator activity"/>
    <property type="evidence" value="ECO:0007669"/>
    <property type="project" value="UniProtKB-KW"/>
</dbReference>
<sequence>MADQERNFRTHYYEKVGFRAVEEKKSIEILLKEQPIKQEKLIQFCLRFGVPAMYRIYVWKIILGILPVNQSNQEYVWDHREAHVEDLEKATILLAPHSIHAPKEYKMLQMKLIDEGLLPVEEVNQDDVNERDNIFLSIAGAVNSLVSSDVDLFWISTRFYKHISQSFYSSMQQFPDYMMQCLKKEEQGLRLYQHLNDHHVLTALPLMEWFHTCYANVLPETALERIWDRVLGGSSAILIYIAVAIFLVLRRPLLALQSTQEMVNYLKQIPEDCGDRIVNEALDLLHKNAGQFPIKPDSPANESGRNSAKSLSDGGLSKPPHVKSRQGSIDGNADKSLRSMIDSRSVLADFGRKSPGDKNV</sequence>
<gene>
    <name evidence="14" type="ORF">GSLYS_00021523001</name>
</gene>
<keyword evidence="15" id="KW-1185">Reference proteome</keyword>
<dbReference type="Gene3D" id="1.10.472.80">
    <property type="entry name" value="Ypt/Rab-GAP domain of gyp1p, domain 3"/>
    <property type="match status" value="1"/>
</dbReference>
<keyword evidence="5" id="KW-0343">GTPase activation</keyword>
<dbReference type="EMBL" id="CAXITT010001223">
    <property type="protein sequence ID" value="CAL1548206.1"/>
    <property type="molecule type" value="Genomic_DNA"/>
</dbReference>
<feature type="region of interest" description="Disordered" evidence="11">
    <location>
        <begin position="292"/>
        <end position="337"/>
    </location>
</feature>
<evidence type="ECO:0000313" key="14">
    <source>
        <dbReference type="EMBL" id="CAL1548206.1"/>
    </source>
</evidence>
<evidence type="ECO:0000256" key="10">
    <source>
        <dbReference type="ARBA" id="ARBA00046045"/>
    </source>
</evidence>
<keyword evidence="9" id="KW-0968">Cytoplasmic vesicle</keyword>
<evidence type="ECO:0000256" key="12">
    <source>
        <dbReference type="SAM" id="Phobius"/>
    </source>
</evidence>
<name>A0AAV2IM19_LYMST</name>
<keyword evidence="12" id="KW-0812">Transmembrane</keyword>
<dbReference type="PANTHER" id="PTHR13530">
    <property type="entry name" value="TBC1 DOMAIN FAMILY MEMBER 7"/>
    <property type="match status" value="1"/>
</dbReference>
<dbReference type="Gene3D" id="1.10.10.750">
    <property type="entry name" value="Ypt/Rab-GAP domain of gyp1p, domain 1"/>
    <property type="match status" value="1"/>
</dbReference>
<dbReference type="InterPro" id="IPR043039">
    <property type="entry name" value="TBC1D7_dom2"/>
</dbReference>
<comment type="function">
    <text evidence="10">Non-catalytic component of the TSC-TBC complex, a multiprotein complex that acts as a negative regulator of the canonical mTORC1 complex, an evolutionarily conserved central nutrient sensor that stimulates anabolic reactions and macromolecule biosynthesis to promote cellular biomass generation and growth. The TSC-TBC complex acts as a GTPase-activating protein (GAP) for the small GTPase RHEB, a direct activator of the protein kinase activity of mTORC1. In absence of nutrients, the TSC-TBC complex inhibits mTORC1, thereby preventing phosphorylation of ribosomal protein S6 kinase (RPS6KB1 and RPS6KB2) and EIF4EBP1 (4E-BP1) by the mTORC1 signaling. The TSC-TBC complex is inactivated in response to nutrients, relieving inhibition of mTORC1.</text>
</comment>
<proteinExistence type="predicted"/>
<evidence type="ECO:0000256" key="5">
    <source>
        <dbReference type="ARBA" id="ARBA00022468"/>
    </source>
</evidence>
<dbReference type="InterPro" id="IPR000195">
    <property type="entry name" value="Rab-GAP-TBC_dom"/>
</dbReference>
<feature type="transmembrane region" description="Helical" evidence="12">
    <location>
        <begin position="230"/>
        <end position="249"/>
    </location>
</feature>
<evidence type="ECO:0000256" key="3">
    <source>
        <dbReference type="ARBA" id="ARBA00004656"/>
    </source>
</evidence>
<dbReference type="PANTHER" id="PTHR13530:SF3">
    <property type="entry name" value="TBC1 DOMAIN FAMILY MEMBER 7"/>
    <property type="match status" value="1"/>
</dbReference>
<comment type="caution">
    <text evidence="14">The sequence shown here is derived from an EMBL/GenBank/DDBJ whole genome shotgun (WGS) entry which is preliminary data.</text>
</comment>
<evidence type="ECO:0000256" key="8">
    <source>
        <dbReference type="ARBA" id="ARBA00023228"/>
    </source>
</evidence>
<evidence type="ECO:0000256" key="7">
    <source>
        <dbReference type="ARBA" id="ARBA00023136"/>
    </source>
</evidence>
<evidence type="ECO:0000313" key="15">
    <source>
        <dbReference type="Proteomes" id="UP001497497"/>
    </source>
</evidence>
<organism evidence="14 15">
    <name type="scientific">Lymnaea stagnalis</name>
    <name type="common">Great pond snail</name>
    <name type="synonym">Helix stagnalis</name>
    <dbReference type="NCBI Taxonomy" id="6523"/>
    <lineage>
        <taxon>Eukaryota</taxon>
        <taxon>Metazoa</taxon>
        <taxon>Spiralia</taxon>
        <taxon>Lophotrochozoa</taxon>
        <taxon>Mollusca</taxon>
        <taxon>Gastropoda</taxon>
        <taxon>Heterobranchia</taxon>
        <taxon>Euthyneura</taxon>
        <taxon>Panpulmonata</taxon>
        <taxon>Hygrophila</taxon>
        <taxon>Lymnaeoidea</taxon>
        <taxon>Lymnaeidae</taxon>
        <taxon>Lymnaea</taxon>
    </lineage>
</organism>
<keyword evidence="8" id="KW-0458">Lysosome</keyword>
<evidence type="ECO:0000256" key="1">
    <source>
        <dbReference type="ARBA" id="ARBA00004514"/>
    </source>
</evidence>
<dbReference type="InterPro" id="IPR039842">
    <property type="entry name" value="TBC1D7"/>
</dbReference>
<dbReference type="GO" id="GO:0005829">
    <property type="term" value="C:cytosol"/>
    <property type="evidence" value="ECO:0007669"/>
    <property type="project" value="UniProtKB-SubCell"/>
</dbReference>
<evidence type="ECO:0000259" key="13">
    <source>
        <dbReference type="PROSITE" id="PS50086"/>
    </source>
</evidence>
<reference evidence="14 15" key="1">
    <citation type="submission" date="2024-04" db="EMBL/GenBank/DDBJ databases">
        <authorList>
            <consortium name="Genoscope - CEA"/>
            <person name="William W."/>
        </authorList>
    </citation>
    <scope>NUCLEOTIDE SEQUENCE [LARGE SCALE GENOMIC DNA]</scope>
</reference>
<dbReference type="GO" id="GO:0031410">
    <property type="term" value="C:cytoplasmic vesicle"/>
    <property type="evidence" value="ECO:0007669"/>
    <property type="project" value="UniProtKB-SubCell"/>
</dbReference>
<dbReference type="Gene3D" id="1.10.8.680">
    <property type="entry name" value="Ypt/Rab-GAP domain of gyp1p, domain 2"/>
    <property type="match status" value="1"/>
</dbReference>
<dbReference type="GO" id="GO:0032007">
    <property type="term" value="P:negative regulation of TOR signaling"/>
    <property type="evidence" value="ECO:0007669"/>
    <property type="project" value="TreeGrafter"/>
</dbReference>
<keyword evidence="12" id="KW-1133">Transmembrane helix</keyword>
<dbReference type="Pfam" id="PF00566">
    <property type="entry name" value="RabGAP-TBC"/>
    <property type="match status" value="1"/>
</dbReference>
<evidence type="ECO:0000256" key="2">
    <source>
        <dbReference type="ARBA" id="ARBA00004541"/>
    </source>
</evidence>